<sequence length="428" mass="44662">MPSRQRINVTTTQRLNLTLALQASIRVLKADAVGLTRYLEEQAAENPALQLGPPPVGDWLPRWDGVLRDGGVAERVAGAGPSLMAHLAERIAALRLAPAEARIAERLVEGLEPSGWLGVTVAAVAAEAGATEAAVAAVLARLQRLEPAGLFARSLAECLRLQAEAEGIAGPVMLGVIGDLAAVAAGETGRIARRLGVAEAEVEEAVRQLRGLDPKPGAQFDAFAAPVREPDLIARPGETGWMVSLNRSALPSLSVRAGRGEGQGAARALIRLVEARNSTLLEVGREVLRRQEAVLAGGMARLVPMTMASVAEAVGLHQSTVSRIVAGTSVDTPHGTLWLRALFSGAVGEEGPSAAALRARLAAMVAREDRARPLSDEALVAALGAEGVVVARRTVAKYRAMLGIPPAHRRRSRGPAREGAGARGRSAL</sequence>
<keyword evidence="2 9" id="KW-0240">DNA-directed RNA polymerase</keyword>
<dbReference type="NCBIfam" id="TIGR02395">
    <property type="entry name" value="rpoN_sigma"/>
    <property type="match status" value="1"/>
</dbReference>
<reference evidence="13 14" key="1">
    <citation type="submission" date="2021-06" db="EMBL/GenBank/DDBJ databases">
        <title>Rhodobacteraceae bacterium strain HSP-20.</title>
        <authorList>
            <person name="Chen W.-M."/>
        </authorList>
    </citation>
    <scope>NUCLEOTIDE SEQUENCE [LARGE SCALE GENOMIC DNA]</scope>
    <source>
        <strain evidence="13 14">HSP-20</strain>
    </source>
</reference>
<dbReference type="Gene3D" id="1.10.10.1330">
    <property type="entry name" value="RNA polymerase sigma-54 factor, core-binding domain"/>
    <property type="match status" value="1"/>
</dbReference>
<evidence type="ECO:0000259" key="11">
    <source>
        <dbReference type="Pfam" id="PF04552"/>
    </source>
</evidence>
<dbReference type="InterPro" id="IPR038709">
    <property type="entry name" value="RpoN_core-bd_sf"/>
</dbReference>
<keyword evidence="14" id="KW-1185">Reference proteome</keyword>
<comment type="caution">
    <text evidence="13">The sequence shown here is derived from an EMBL/GenBank/DDBJ whole genome shotgun (WGS) entry which is preliminary data.</text>
</comment>
<evidence type="ECO:0000256" key="9">
    <source>
        <dbReference type="PIRNR" id="PIRNR000774"/>
    </source>
</evidence>
<feature type="domain" description="RNA polymerase sigma factor 54 DNA-binding" evidence="11">
    <location>
        <begin position="265"/>
        <end position="411"/>
    </location>
</feature>
<dbReference type="EMBL" id="JAAATX020000003">
    <property type="protein sequence ID" value="MBU9697346.1"/>
    <property type="molecule type" value="Genomic_DNA"/>
</dbReference>
<dbReference type="InterPro" id="IPR007046">
    <property type="entry name" value="RNA_pol_sigma_54_core-bd"/>
</dbReference>
<dbReference type="PRINTS" id="PR00045">
    <property type="entry name" value="SIGMA54FCT"/>
</dbReference>
<dbReference type="Pfam" id="PF00309">
    <property type="entry name" value="Sigma54_AID"/>
    <property type="match status" value="1"/>
</dbReference>
<evidence type="ECO:0000256" key="4">
    <source>
        <dbReference type="ARBA" id="ARBA00022695"/>
    </source>
</evidence>
<keyword evidence="3 9" id="KW-0808">Transferase</keyword>
<evidence type="ECO:0000256" key="1">
    <source>
        <dbReference type="ARBA" id="ARBA00008798"/>
    </source>
</evidence>
<keyword evidence="6 9" id="KW-0731">Sigma factor</keyword>
<dbReference type="PANTHER" id="PTHR32248">
    <property type="entry name" value="RNA POLYMERASE SIGMA-54 FACTOR"/>
    <property type="match status" value="1"/>
</dbReference>
<evidence type="ECO:0000256" key="5">
    <source>
        <dbReference type="ARBA" id="ARBA00023015"/>
    </source>
</evidence>
<protein>
    <recommendedName>
        <fullName evidence="9">RNA polymerase sigma-54 factor</fullName>
    </recommendedName>
</protein>
<proteinExistence type="inferred from homology"/>
<comment type="similarity">
    <text evidence="1 9">Belongs to the sigma-54 factor family.</text>
</comment>
<evidence type="ECO:0000313" key="14">
    <source>
        <dbReference type="Proteomes" id="UP000731907"/>
    </source>
</evidence>
<dbReference type="Proteomes" id="UP000731907">
    <property type="component" value="Unassembled WGS sequence"/>
</dbReference>
<feature type="region of interest" description="Disordered" evidence="10">
    <location>
        <begin position="406"/>
        <end position="428"/>
    </location>
</feature>
<evidence type="ECO:0000256" key="3">
    <source>
        <dbReference type="ARBA" id="ARBA00022679"/>
    </source>
</evidence>
<gene>
    <name evidence="13" type="primary">rpoN</name>
    <name evidence="13" type="ORF">GU927_005740</name>
</gene>
<dbReference type="Gene3D" id="1.10.10.60">
    <property type="entry name" value="Homeodomain-like"/>
    <property type="match status" value="1"/>
</dbReference>
<dbReference type="Pfam" id="PF04963">
    <property type="entry name" value="Sigma54_CBD"/>
    <property type="match status" value="1"/>
</dbReference>
<evidence type="ECO:0000256" key="8">
    <source>
        <dbReference type="ARBA" id="ARBA00023163"/>
    </source>
</evidence>
<dbReference type="Pfam" id="PF04552">
    <property type="entry name" value="Sigma54_DBD"/>
    <property type="match status" value="1"/>
</dbReference>
<evidence type="ECO:0000256" key="10">
    <source>
        <dbReference type="SAM" id="MobiDB-lite"/>
    </source>
</evidence>
<evidence type="ECO:0000256" key="6">
    <source>
        <dbReference type="ARBA" id="ARBA00023082"/>
    </source>
</evidence>
<evidence type="ECO:0000259" key="12">
    <source>
        <dbReference type="Pfam" id="PF04963"/>
    </source>
</evidence>
<dbReference type="InterPro" id="IPR007634">
    <property type="entry name" value="RNA_pol_sigma_54_DNA-bd"/>
</dbReference>
<feature type="compositionally biased region" description="Low complexity" evidence="10">
    <location>
        <begin position="417"/>
        <end position="428"/>
    </location>
</feature>
<evidence type="ECO:0000256" key="2">
    <source>
        <dbReference type="ARBA" id="ARBA00022478"/>
    </source>
</evidence>
<dbReference type="InterPro" id="IPR000394">
    <property type="entry name" value="RNA_pol_sigma_54"/>
</dbReference>
<evidence type="ECO:0000256" key="7">
    <source>
        <dbReference type="ARBA" id="ARBA00023125"/>
    </source>
</evidence>
<keyword evidence="7 9" id="KW-0238">DNA-binding</keyword>
<feature type="domain" description="RNA polymerase sigma factor 54 core-binding" evidence="12">
    <location>
        <begin position="75"/>
        <end position="256"/>
    </location>
</feature>
<dbReference type="PROSITE" id="PS00717">
    <property type="entry name" value="SIGMA54_1"/>
    <property type="match status" value="1"/>
</dbReference>
<keyword evidence="8 9" id="KW-0804">Transcription</keyword>
<organism evidence="13 14">
    <name type="scientific">Paragemmobacter amnigenus</name>
    <dbReference type="NCBI Taxonomy" id="2852097"/>
    <lineage>
        <taxon>Bacteria</taxon>
        <taxon>Pseudomonadati</taxon>
        <taxon>Pseudomonadota</taxon>
        <taxon>Alphaproteobacteria</taxon>
        <taxon>Rhodobacterales</taxon>
        <taxon>Paracoccaceae</taxon>
        <taxon>Paragemmobacter</taxon>
    </lineage>
</organism>
<name>A0ABS6J0R2_9RHOB</name>
<dbReference type="PANTHER" id="PTHR32248:SF4">
    <property type="entry name" value="RNA POLYMERASE SIGMA-54 FACTOR"/>
    <property type="match status" value="1"/>
</dbReference>
<dbReference type="PIRSF" id="PIRSF000774">
    <property type="entry name" value="RpoN"/>
    <property type="match status" value="1"/>
</dbReference>
<dbReference type="PROSITE" id="PS50044">
    <property type="entry name" value="SIGMA54_3"/>
    <property type="match status" value="1"/>
</dbReference>
<keyword evidence="5 9" id="KW-0805">Transcription regulation</keyword>
<dbReference type="RefSeq" id="WP_161761383.1">
    <property type="nucleotide sequence ID" value="NZ_JAAATX020000003.1"/>
</dbReference>
<keyword evidence="4 9" id="KW-0548">Nucleotidyltransferase</keyword>
<dbReference type="PROSITE" id="PS00718">
    <property type="entry name" value="SIGMA54_2"/>
    <property type="match status" value="1"/>
</dbReference>
<accession>A0ABS6J0R2</accession>
<evidence type="ECO:0000313" key="13">
    <source>
        <dbReference type="EMBL" id="MBU9697346.1"/>
    </source>
</evidence>
<comment type="function">
    <text evidence="9">Sigma factors are initiation factors that promote the attachment of RNA polymerase to specific initiation sites and are then released.</text>
</comment>